<sequence>MIRPMQITDTPDVLALLNWMDDAPHREVFAPDARTADELHLECEDSTCLVDTDDEGNVLGYCAVSPFRDGVVIEGPVSEGGHTAALLNRAVAHAEGLPVYAFCALDNAPVREALEVAGLTPMHTTDFFSAPLHRLTPAARAPDGHTISRHLPQAEYMALYRASEDGWAGRLDWTPEEYHAHFHRDDVRLIALMKEGRPVGFAELELNTEATRADLTYLAVHPAERGQGYGRTLLALAAAEADTHPALRTLRARAHDHARAARALYTRAGLTPCRSIVTYLKDSEEEA</sequence>
<dbReference type="InterPro" id="IPR016181">
    <property type="entry name" value="Acyl_CoA_acyltransferase"/>
</dbReference>
<dbReference type="KEGG" id="dpu:SU48_04975"/>
<dbReference type="Proteomes" id="UP000077363">
    <property type="component" value="Chromosome"/>
</dbReference>
<evidence type="ECO:0000256" key="1">
    <source>
        <dbReference type="ARBA" id="ARBA00022679"/>
    </source>
</evidence>
<dbReference type="OrthoDB" id="58299at2"/>
<evidence type="ECO:0000259" key="3">
    <source>
        <dbReference type="PROSITE" id="PS51186"/>
    </source>
</evidence>
<keyword evidence="1 4" id="KW-0808">Transferase</keyword>
<dbReference type="RefSeq" id="WP_064014288.1">
    <property type="nucleotide sequence ID" value="NZ_CP011387.1"/>
</dbReference>
<gene>
    <name evidence="4" type="ORF">SU48_04975</name>
</gene>
<dbReference type="PANTHER" id="PTHR43877">
    <property type="entry name" value="AMINOALKYLPHOSPHONATE N-ACETYLTRANSFERASE-RELATED-RELATED"/>
    <property type="match status" value="1"/>
</dbReference>
<evidence type="ECO:0000313" key="5">
    <source>
        <dbReference type="Proteomes" id="UP000077363"/>
    </source>
</evidence>
<name>A0A172T8F3_9DEIO</name>
<evidence type="ECO:0000313" key="4">
    <source>
        <dbReference type="EMBL" id="ANE43224.1"/>
    </source>
</evidence>
<evidence type="ECO:0000256" key="2">
    <source>
        <dbReference type="ARBA" id="ARBA00023315"/>
    </source>
</evidence>
<reference evidence="4 5" key="1">
    <citation type="submission" date="2015-01" db="EMBL/GenBank/DDBJ databases">
        <title>Deinococcus puniceus/DY1/ whole genome sequencing.</title>
        <authorList>
            <person name="Kim M.K."/>
            <person name="Srinivasan S."/>
            <person name="Lee J.-J."/>
        </authorList>
    </citation>
    <scope>NUCLEOTIDE SEQUENCE [LARGE SCALE GENOMIC DNA]</scope>
    <source>
        <strain evidence="4 5">DY1</strain>
    </source>
</reference>
<dbReference type="CDD" id="cd04301">
    <property type="entry name" value="NAT_SF"/>
    <property type="match status" value="1"/>
</dbReference>
<dbReference type="STRING" id="1182568.SU48_04975"/>
<protein>
    <submittedName>
        <fullName evidence="4">GCN5 family acetyltransferase</fullName>
    </submittedName>
</protein>
<keyword evidence="2" id="KW-0012">Acyltransferase</keyword>
<feature type="domain" description="N-acetyltransferase" evidence="3">
    <location>
        <begin position="146"/>
        <end position="287"/>
    </location>
</feature>
<dbReference type="PATRIC" id="fig|1182568.3.peg.1032"/>
<dbReference type="AlphaFoldDB" id="A0A172T8F3"/>
<dbReference type="Pfam" id="PF00583">
    <property type="entry name" value="Acetyltransf_1"/>
    <property type="match status" value="1"/>
</dbReference>
<dbReference type="GO" id="GO:0016747">
    <property type="term" value="F:acyltransferase activity, transferring groups other than amino-acyl groups"/>
    <property type="evidence" value="ECO:0007669"/>
    <property type="project" value="InterPro"/>
</dbReference>
<accession>A0A172T8F3</accession>
<dbReference type="EMBL" id="CP011387">
    <property type="protein sequence ID" value="ANE43224.1"/>
    <property type="molecule type" value="Genomic_DNA"/>
</dbReference>
<dbReference type="Gene3D" id="3.40.630.30">
    <property type="match status" value="1"/>
</dbReference>
<dbReference type="InterPro" id="IPR050832">
    <property type="entry name" value="Bact_Acetyltransf"/>
</dbReference>
<dbReference type="InterPro" id="IPR000182">
    <property type="entry name" value="GNAT_dom"/>
</dbReference>
<dbReference type="SUPFAM" id="SSF55729">
    <property type="entry name" value="Acyl-CoA N-acyltransferases (Nat)"/>
    <property type="match status" value="1"/>
</dbReference>
<dbReference type="PROSITE" id="PS51186">
    <property type="entry name" value="GNAT"/>
    <property type="match status" value="1"/>
</dbReference>
<keyword evidence="5" id="KW-1185">Reference proteome</keyword>
<proteinExistence type="predicted"/>
<organism evidence="4 5">
    <name type="scientific">Deinococcus puniceus</name>
    <dbReference type="NCBI Taxonomy" id="1182568"/>
    <lineage>
        <taxon>Bacteria</taxon>
        <taxon>Thermotogati</taxon>
        <taxon>Deinococcota</taxon>
        <taxon>Deinococci</taxon>
        <taxon>Deinococcales</taxon>
        <taxon>Deinococcaceae</taxon>
        <taxon>Deinococcus</taxon>
    </lineage>
</organism>